<dbReference type="GO" id="GO:0006284">
    <property type="term" value="P:base-excision repair"/>
    <property type="evidence" value="ECO:0007669"/>
    <property type="project" value="InterPro"/>
</dbReference>
<evidence type="ECO:0000256" key="2">
    <source>
        <dbReference type="ARBA" id="ARBA00022723"/>
    </source>
</evidence>
<accession>A0A1D8KC47</accession>
<dbReference type="PANTHER" id="PTHR10359:SF19">
    <property type="entry name" value="DNA REPAIR GLYCOSYLASE MJ1434-RELATED"/>
    <property type="match status" value="1"/>
</dbReference>
<evidence type="ECO:0000256" key="1">
    <source>
        <dbReference type="ARBA" id="ARBA00022485"/>
    </source>
</evidence>
<dbReference type="Proteomes" id="UP000095342">
    <property type="component" value="Chromosome"/>
</dbReference>
<dbReference type="InterPro" id="IPR003265">
    <property type="entry name" value="HhH-GPD_domain"/>
</dbReference>
<dbReference type="EMBL" id="CP017448">
    <property type="protein sequence ID" value="AOV18539.1"/>
    <property type="molecule type" value="Genomic_DNA"/>
</dbReference>
<keyword evidence="7" id="KW-1185">Reference proteome</keyword>
<dbReference type="Gene3D" id="1.10.340.30">
    <property type="entry name" value="Hypothetical protein, domain 2"/>
    <property type="match status" value="1"/>
</dbReference>
<dbReference type="PIRSF" id="PIRSF001435">
    <property type="entry name" value="Nth"/>
    <property type="match status" value="1"/>
</dbReference>
<dbReference type="Pfam" id="PF00730">
    <property type="entry name" value="HhH-GPD"/>
    <property type="match status" value="1"/>
</dbReference>
<protein>
    <submittedName>
        <fullName evidence="6">Endonuclease</fullName>
    </submittedName>
</protein>
<gene>
    <name evidence="6" type="ORF">BJI67_09195</name>
</gene>
<keyword evidence="2" id="KW-0479">Metal-binding</keyword>
<organism evidence="6 7">
    <name type="scientific">Acidihalobacter aeolianus</name>
    <dbReference type="NCBI Taxonomy" id="2792603"/>
    <lineage>
        <taxon>Bacteria</taxon>
        <taxon>Pseudomonadati</taxon>
        <taxon>Pseudomonadota</taxon>
        <taxon>Gammaproteobacteria</taxon>
        <taxon>Chromatiales</taxon>
        <taxon>Ectothiorhodospiraceae</taxon>
        <taxon>Acidihalobacter</taxon>
    </lineage>
</organism>
<evidence type="ECO:0000259" key="5">
    <source>
        <dbReference type="SMART" id="SM00478"/>
    </source>
</evidence>
<dbReference type="CDD" id="cd00056">
    <property type="entry name" value="ENDO3c"/>
    <property type="match status" value="1"/>
</dbReference>
<reference evidence="6 7" key="1">
    <citation type="submission" date="2016-09" db="EMBL/GenBank/DDBJ databases">
        <title>Acidihalobacter prosperus V6 (DSM14174).</title>
        <authorList>
            <person name="Khaleque H.N."/>
            <person name="Ramsay J.P."/>
            <person name="Murphy R.J.T."/>
            <person name="Kaksonen A.H."/>
            <person name="Boxall N.J."/>
            <person name="Watkin E.L.J."/>
        </authorList>
    </citation>
    <scope>NUCLEOTIDE SEQUENCE [LARGE SCALE GENOMIC DNA]</scope>
    <source>
        <strain evidence="6 7">V6</strain>
    </source>
</reference>
<keyword evidence="6" id="KW-0255">Endonuclease</keyword>
<sequence length="231" mass="25623">MTCRLDTAQVERVYERLFDAYGEQHWWPADTPFEVMLGAILTQNTSWQNVEKALDRLRGAVLLDAESLLSMPREVLADHLRPAGYYNLKAGRLAAFLAWYCEQGGYAALNALETAELRSGLLGVHGIGPETADDMLLYAFGRPVFVIDAYTRRLFGRLGMLPPDAPYESLRGAFEAAIPADARHYGEWHALIVAHAKSACRSRPVCAECPLRGLCPAALRQEAVGRPLYSN</sequence>
<evidence type="ECO:0000313" key="7">
    <source>
        <dbReference type="Proteomes" id="UP000095342"/>
    </source>
</evidence>
<dbReference type="GO" id="GO:0004519">
    <property type="term" value="F:endonuclease activity"/>
    <property type="evidence" value="ECO:0007669"/>
    <property type="project" value="UniProtKB-KW"/>
</dbReference>
<dbReference type="GO" id="GO:0046872">
    <property type="term" value="F:metal ion binding"/>
    <property type="evidence" value="ECO:0007669"/>
    <property type="project" value="UniProtKB-KW"/>
</dbReference>
<dbReference type="SMART" id="SM00478">
    <property type="entry name" value="ENDO3c"/>
    <property type="match status" value="1"/>
</dbReference>
<evidence type="ECO:0000256" key="3">
    <source>
        <dbReference type="ARBA" id="ARBA00023004"/>
    </source>
</evidence>
<name>A0A1D8KC47_9GAMM</name>
<dbReference type="InterPro" id="IPR023170">
    <property type="entry name" value="HhH_base_excis_C"/>
</dbReference>
<dbReference type="KEGG" id="aaeo:BJI67_09195"/>
<dbReference type="PANTHER" id="PTHR10359">
    <property type="entry name" value="A/G-SPECIFIC ADENINE GLYCOSYLASE/ENDONUCLEASE III"/>
    <property type="match status" value="1"/>
</dbReference>
<keyword evidence="6" id="KW-0378">Hydrolase</keyword>
<dbReference type="SUPFAM" id="SSF48150">
    <property type="entry name" value="DNA-glycosylase"/>
    <property type="match status" value="1"/>
</dbReference>
<dbReference type="GO" id="GO:0051539">
    <property type="term" value="F:4 iron, 4 sulfur cluster binding"/>
    <property type="evidence" value="ECO:0007669"/>
    <property type="project" value="UniProtKB-KW"/>
</dbReference>
<dbReference type="InterPro" id="IPR011257">
    <property type="entry name" value="DNA_glycosylase"/>
</dbReference>
<keyword evidence="1" id="KW-0004">4Fe-4S</keyword>
<dbReference type="Gene3D" id="1.10.1670.10">
    <property type="entry name" value="Helix-hairpin-Helix base-excision DNA repair enzymes (C-terminal)"/>
    <property type="match status" value="1"/>
</dbReference>
<keyword evidence="4" id="KW-0411">Iron-sulfur</keyword>
<evidence type="ECO:0000256" key="4">
    <source>
        <dbReference type="ARBA" id="ARBA00023014"/>
    </source>
</evidence>
<keyword evidence="3" id="KW-0408">Iron</keyword>
<keyword evidence="6" id="KW-0540">Nuclease</keyword>
<proteinExistence type="predicted"/>
<feature type="domain" description="HhH-GPD" evidence="5">
    <location>
        <begin position="41"/>
        <end position="198"/>
    </location>
</feature>
<evidence type="ECO:0000313" key="6">
    <source>
        <dbReference type="EMBL" id="AOV18539.1"/>
    </source>
</evidence>
<dbReference type="AlphaFoldDB" id="A0A1D8KC47"/>